<accession>A0A5N6JV18</accession>
<dbReference type="OrthoDB" id="3554680at2759"/>
<comment type="caution">
    <text evidence="1">The sequence shown here is derived from an EMBL/GenBank/DDBJ whole genome shotgun (WGS) entry which is preliminary data.</text>
</comment>
<keyword evidence="2" id="KW-1185">Reference proteome</keyword>
<dbReference type="Proteomes" id="UP000326757">
    <property type="component" value="Unassembled WGS sequence"/>
</dbReference>
<proteinExistence type="predicted"/>
<protein>
    <submittedName>
        <fullName evidence="1">Uncharacterized protein</fullName>
    </submittedName>
</protein>
<gene>
    <name evidence="1" type="ORF">EYC80_006579</name>
</gene>
<sequence>MIMKDIREIATEYLESIDQRWNTPGTILTYQIKRRQAIEDRATIERELEDFEKHILSIDRKWNIERLLSLLKSGIEASDHWNLKGLKENGTDALRELPDMKSLGLDIISSLREIAPEFQSVDEVALLSAIFKWYSIYGEEITAIIPTLDYTGNNKLYIHQQLYKALNAVLKTGVPAMGQLFATILDPTLRGKKRAGAEVQEGDETVDQEVRQRRRAISWLLQSMLTNLRVKETFKELGQWTTYPLALSWAAQDFQQEGLTAWCINYPVAGFMQLLRFGKVLNVFSDKIIIEMRNYKLLQSFVSTYFSRLYKNMGVSRDWTKTLLEMLYVEFNDDLIPRDLGGNASILKSLPKFWNTLMEVMPAEDFFNNWTVEEITHMMSRIQVLAFWLVYYQLAHTSTKTYFAQLWSKEPLAILLLDTKAVVPENIYSEILLSIFIEIKPVFKNKELYASHENVVIPYRKSLRRIGITLRSTELRYLFHTGRNYVETDCG</sequence>
<dbReference type="EMBL" id="VIGI01000014">
    <property type="protein sequence ID" value="KAB8291784.1"/>
    <property type="molecule type" value="Genomic_DNA"/>
</dbReference>
<evidence type="ECO:0000313" key="1">
    <source>
        <dbReference type="EMBL" id="KAB8291784.1"/>
    </source>
</evidence>
<evidence type="ECO:0000313" key="2">
    <source>
        <dbReference type="Proteomes" id="UP000326757"/>
    </source>
</evidence>
<organism evidence="1 2">
    <name type="scientific">Monilinia laxa</name>
    <name type="common">Brown rot fungus</name>
    <name type="synonym">Sclerotinia laxa</name>
    <dbReference type="NCBI Taxonomy" id="61186"/>
    <lineage>
        <taxon>Eukaryota</taxon>
        <taxon>Fungi</taxon>
        <taxon>Dikarya</taxon>
        <taxon>Ascomycota</taxon>
        <taxon>Pezizomycotina</taxon>
        <taxon>Leotiomycetes</taxon>
        <taxon>Helotiales</taxon>
        <taxon>Sclerotiniaceae</taxon>
        <taxon>Monilinia</taxon>
    </lineage>
</organism>
<dbReference type="AlphaFoldDB" id="A0A5N6JV18"/>
<name>A0A5N6JV18_MONLA</name>
<reference evidence="1 2" key="1">
    <citation type="submission" date="2019-06" db="EMBL/GenBank/DDBJ databases">
        <title>Genome Sequence of the Brown Rot Fungal Pathogen Monilinia laxa.</title>
        <authorList>
            <person name="De Miccolis Angelini R.M."/>
            <person name="Landi L."/>
            <person name="Abate D."/>
            <person name="Pollastro S."/>
            <person name="Romanazzi G."/>
            <person name="Faretra F."/>
        </authorList>
    </citation>
    <scope>NUCLEOTIDE SEQUENCE [LARGE SCALE GENOMIC DNA]</scope>
    <source>
        <strain evidence="1 2">Mlax316</strain>
    </source>
</reference>